<feature type="transmembrane region" description="Helical" evidence="1">
    <location>
        <begin position="294"/>
        <end position="319"/>
    </location>
</feature>
<dbReference type="EMBL" id="SRLC01000001">
    <property type="protein sequence ID" value="TGE25822.1"/>
    <property type="molecule type" value="Genomic_DNA"/>
</dbReference>
<name>A0A4Z0QAU2_9BACT</name>
<feature type="transmembrane region" description="Helical" evidence="1">
    <location>
        <begin position="213"/>
        <end position="234"/>
    </location>
</feature>
<dbReference type="AlphaFoldDB" id="A0A4Z0QAU2"/>
<dbReference type="RefSeq" id="WP_135463398.1">
    <property type="nucleotide sequence ID" value="NZ_SRLC01000001.1"/>
</dbReference>
<gene>
    <name evidence="2" type="ORF">E5K00_11710</name>
</gene>
<feature type="transmembrane region" description="Helical" evidence="1">
    <location>
        <begin position="418"/>
        <end position="440"/>
    </location>
</feature>
<keyword evidence="1" id="KW-1133">Transmembrane helix</keyword>
<dbReference type="Proteomes" id="UP000297549">
    <property type="component" value="Unassembled WGS sequence"/>
</dbReference>
<protein>
    <submittedName>
        <fullName evidence="2">Citrate transporter</fullName>
    </submittedName>
</protein>
<sequence>MPTLQLLALVGIFALMALLMFLRKLPALLALPLMAVLVALVGGIRVPDVLEHVIGAGAVKLHGAYTVAIFGSMLSVMLQKTRVVESFVKKGAELSGDNPWLIAVSMLAIIALLFTTVTGLGAIIMVATIVLPILSSVGIGGLTTVGIFLFGLSIGGTLNATNWAVYVSVMGLQLEQVRPFALLMFGVSTTAALIYITAQLYRDGQELNLRRIITGSLLTLAVVAGLIGGYHYGLTPDAQQQLGTVAGQAGTGLKWATAAALAALALLVTGRAALSGRTNNAHDVHWSAYFSPLIPLLLILLFEVNFIAAFILGLLYAFVSTYRRGSLNLLIQAALEGGAVVMPAVVLMFGIGMLLVAIMGPGTPLPAYPGGWPVLGLLQPLLQFIQPHHGWSYVLIFTLAAPLALYRGPLNVWGMGYGLAAVFLASGFNPLAIMGLLMAVGPIQSISDPTNTQNVWLANEMRVDVQKVLWNTLPYTWVLALAGLLLAAVLFM</sequence>
<feature type="transmembrane region" description="Helical" evidence="1">
    <location>
        <begin position="340"/>
        <end position="360"/>
    </location>
</feature>
<feature type="transmembrane region" description="Helical" evidence="1">
    <location>
        <begin position="59"/>
        <end position="79"/>
    </location>
</feature>
<evidence type="ECO:0000256" key="1">
    <source>
        <dbReference type="SAM" id="Phobius"/>
    </source>
</evidence>
<feature type="transmembrane region" description="Helical" evidence="1">
    <location>
        <begin position="390"/>
        <end position="406"/>
    </location>
</feature>
<feature type="transmembrane region" description="Helical" evidence="1">
    <location>
        <begin position="145"/>
        <end position="168"/>
    </location>
</feature>
<reference evidence="2 3" key="1">
    <citation type="submission" date="2019-04" db="EMBL/GenBank/DDBJ databases">
        <authorList>
            <person name="Feng G."/>
            <person name="Zhang J."/>
            <person name="Zhu H."/>
        </authorList>
    </citation>
    <scope>NUCLEOTIDE SEQUENCE [LARGE SCALE GENOMIC DNA]</scope>
    <source>
        <strain evidence="2 3">JCM 31653</strain>
    </source>
</reference>
<feature type="transmembrane region" description="Helical" evidence="1">
    <location>
        <begin position="100"/>
        <end position="133"/>
    </location>
</feature>
<keyword evidence="1" id="KW-0812">Transmembrane</keyword>
<comment type="caution">
    <text evidence="2">The sequence shown here is derived from an EMBL/GenBank/DDBJ whole genome shotgun (WGS) entry which is preliminary data.</text>
</comment>
<accession>A0A4Z0QAU2</accession>
<proteinExistence type="predicted"/>
<evidence type="ECO:0000313" key="3">
    <source>
        <dbReference type="Proteomes" id="UP000297549"/>
    </source>
</evidence>
<feature type="transmembrane region" description="Helical" evidence="1">
    <location>
        <begin position="472"/>
        <end position="491"/>
    </location>
</feature>
<keyword evidence="3" id="KW-1185">Reference proteome</keyword>
<keyword evidence="1" id="KW-0472">Membrane</keyword>
<feature type="transmembrane region" description="Helical" evidence="1">
    <location>
        <begin position="6"/>
        <end position="22"/>
    </location>
</feature>
<feature type="transmembrane region" description="Helical" evidence="1">
    <location>
        <begin position="180"/>
        <end position="201"/>
    </location>
</feature>
<organism evidence="2 3">
    <name type="scientific">Hymenobacter aquaticus</name>
    <dbReference type="NCBI Taxonomy" id="1867101"/>
    <lineage>
        <taxon>Bacteria</taxon>
        <taxon>Pseudomonadati</taxon>
        <taxon>Bacteroidota</taxon>
        <taxon>Cytophagia</taxon>
        <taxon>Cytophagales</taxon>
        <taxon>Hymenobacteraceae</taxon>
        <taxon>Hymenobacter</taxon>
    </lineage>
</organism>
<feature type="transmembrane region" description="Helical" evidence="1">
    <location>
        <begin position="29"/>
        <end position="47"/>
    </location>
</feature>
<feature type="transmembrane region" description="Helical" evidence="1">
    <location>
        <begin position="255"/>
        <end position="274"/>
    </location>
</feature>
<dbReference type="OrthoDB" id="1661999at2"/>
<evidence type="ECO:0000313" key="2">
    <source>
        <dbReference type="EMBL" id="TGE25822.1"/>
    </source>
</evidence>